<protein>
    <submittedName>
        <fullName evidence="3">Metallo-dependent phosphatase-like protein</fullName>
    </submittedName>
</protein>
<evidence type="ECO:0000256" key="1">
    <source>
        <dbReference type="SAM" id="Phobius"/>
    </source>
</evidence>
<dbReference type="PANTHER" id="PTHR46546">
    <property type="entry name" value="SHEWANELLA-LIKE PROTEIN PHOSPHATASE 1"/>
    <property type="match status" value="1"/>
</dbReference>
<keyword evidence="4" id="KW-1185">Reference proteome</keyword>
<dbReference type="Gene3D" id="3.60.21.10">
    <property type="match status" value="1"/>
</dbReference>
<feature type="domain" description="Calcineurin-like phosphoesterase" evidence="2">
    <location>
        <begin position="84"/>
        <end position="182"/>
    </location>
</feature>
<dbReference type="Pfam" id="PF00149">
    <property type="entry name" value="Metallophos"/>
    <property type="match status" value="1"/>
</dbReference>
<sequence length="437" mass="48825">MPRPTRVALLITLPLVLVSFYFFYSIELHVLLPTLTDASTRHRVVTGLSSILAGKYRAVHHSLHEYDHYTTEPYTGDRQAFTRHIVAVGDLHGDLPNAKRVLKFSGVTDAYGNWTGDVDFFVQTGDIIDRGDDTIALFFLMDRLRAQAHAVGGTVLSHLGNHEWMNAIGDWRYVYPTEIKTFGSIAARQKMISTGRIGRSWAGNYTTASRLPLHPSIGPPNTPYPPKSMKLHYHKQSDDLAIHHYYDHDKPLSHSALSFVHGGLSPTYKGLTPFPTKINQLSESLLQKLQHRVQPPPHPPNSYPGLPVGTTPEEAALYDANGPLWYRGWAMDSEKKVCAQVDKVLAQTGTRRMIMGHTPDFKNIVARCNGKIIIIDTGISHAYGGVLSALSIHYTLTPIGDDSDQRWIEKEVVSAIYADRQEVLIRDTREVVGDFSL</sequence>
<dbReference type="InterPro" id="IPR004843">
    <property type="entry name" value="Calcineurin-like_PHP"/>
</dbReference>
<organism evidence="3 4">
    <name type="scientific">Crucibulum laeve</name>
    <dbReference type="NCBI Taxonomy" id="68775"/>
    <lineage>
        <taxon>Eukaryota</taxon>
        <taxon>Fungi</taxon>
        <taxon>Dikarya</taxon>
        <taxon>Basidiomycota</taxon>
        <taxon>Agaricomycotina</taxon>
        <taxon>Agaricomycetes</taxon>
        <taxon>Agaricomycetidae</taxon>
        <taxon>Agaricales</taxon>
        <taxon>Agaricineae</taxon>
        <taxon>Nidulariaceae</taxon>
        <taxon>Crucibulum</taxon>
    </lineage>
</organism>
<keyword evidence="1" id="KW-0472">Membrane</keyword>
<name>A0A5C3M6W4_9AGAR</name>
<evidence type="ECO:0000313" key="3">
    <source>
        <dbReference type="EMBL" id="TFK40433.1"/>
    </source>
</evidence>
<dbReference type="STRING" id="68775.A0A5C3M6W4"/>
<dbReference type="SUPFAM" id="SSF56300">
    <property type="entry name" value="Metallo-dependent phosphatases"/>
    <property type="match status" value="1"/>
</dbReference>
<dbReference type="Proteomes" id="UP000308652">
    <property type="component" value="Unassembled WGS sequence"/>
</dbReference>
<dbReference type="AlphaFoldDB" id="A0A5C3M6W4"/>
<keyword evidence="1" id="KW-0812">Transmembrane</keyword>
<reference evidence="3 4" key="1">
    <citation type="journal article" date="2019" name="Nat. Ecol. Evol.">
        <title>Megaphylogeny resolves global patterns of mushroom evolution.</title>
        <authorList>
            <person name="Varga T."/>
            <person name="Krizsan K."/>
            <person name="Foldi C."/>
            <person name="Dima B."/>
            <person name="Sanchez-Garcia M."/>
            <person name="Sanchez-Ramirez S."/>
            <person name="Szollosi G.J."/>
            <person name="Szarkandi J.G."/>
            <person name="Papp V."/>
            <person name="Albert L."/>
            <person name="Andreopoulos W."/>
            <person name="Angelini C."/>
            <person name="Antonin V."/>
            <person name="Barry K.W."/>
            <person name="Bougher N.L."/>
            <person name="Buchanan P."/>
            <person name="Buyck B."/>
            <person name="Bense V."/>
            <person name="Catcheside P."/>
            <person name="Chovatia M."/>
            <person name="Cooper J."/>
            <person name="Damon W."/>
            <person name="Desjardin D."/>
            <person name="Finy P."/>
            <person name="Geml J."/>
            <person name="Haridas S."/>
            <person name="Hughes K."/>
            <person name="Justo A."/>
            <person name="Karasinski D."/>
            <person name="Kautmanova I."/>
            <person name="Kiss B."/>
            <person name="Kocsube S."/>
            <person name="Kotiranta H."/>
            <person name="LaButti K.M."/>
            <person name="Lechner B.E."/>
            <person name="Liimatainen K."/>
            <person name="Lipzen A."/>
            <person name="Lukacs Z."/>
            <person name="Mihaltcheva S."/>
            <person name="Morgado L.N."/>
            <person name="Niskanen T."/>
            <person name="Noordeloos M.E."/>
            <person name="Ohm R.A."/>
            <person name="Ortiz-Santana B."/>
            <person name="Ovrebo C."/>
            <person name="Racz N."/>
            <person name="Riley R."/>
            <person name="Savchenko A."/>
            <person name="Shiryaev A."/>
            <person name="Soop K."/>
            <person name="Spirin V."/>
            <person name="Szebenyi C."/>
            <person name="Tomsovsky M."/>
            <person name="Tulloss R.E."/>
            <person name="Uehling J."/>
            <person name="Grigoriev I.V."/>
            <person name="Vagvolgyi C."/>
            <person name="Papp T."/>
            <person name="Martin F.M."/>
            <person name="Miettinen O."/>
            <person name="Hibbett D.S."/>
            <person name="Nagy L.G."/>
        </authorList>
    </citation>
    <scope>NUCLEOTIDE SEQUENCE [LARGE SCALE GENOMIC DNA]</scope>
    <source>
        <strain evidence="3 4">CBS 166.37</strain>
    </source>
</reference>
<dbReference type="GO" id="GO:0016787">
    <property type="term" value="F:hydrolase activity"/>
    <property type="evidence" value="ECO:0007669"/>
    <property type="project" value="InterPro"/>
</dbReference>
<feature type="transmembrane region" description="Helical" evidence="1">
    <location>
        <begin position="7"/>
        <end position="24"/>
    </location>
</feature>
<keyword evidence="1" id="KW-1133">Transmembrane helix</keyword>
<dbReference type="InterPro" id="IPR029052">
    <property type="entry name" value="Metallo-depent_PP-like"/>
</dbReference>
<evidence type="ECO:0000313" key="4">
    <source>
        <dbReference type="Proteomes" id="UP000308652"/>
    </source>
</evidence>
<dbReference type="PANTHER" id="PTHR46546:SF4">
    <property type="entry name" value="SHEWANELLA-LIKE PROTEIN PHOSPHATASE 1"/>
    <property type="match status" value="1"/>
</dbReference>
<evidence type="ECO:0000259" key="2">
    <source>
        <dbReference type="Pfam" id="PF00149"/>
    </source>
</evidence>
<proteinExistence type="predicted"/>
<dbReference type="EMBL" id="ML213597">
    <property type="protein sequence ID" value="TFK40433.1"/>
    <property type="molecule type" value="Genomic_DNA"/>
</dbReference>
<gene>
    <name evidence="3" type="ORF">BDQ12DRAFT_648961</name>
</gene>
<dbReference type="OrthoDB" id="5976022at2759"/>
<accession>A0A5C3M6W4</accession>